<dbReference type="EC" id="2.3.1.39" evidence="4"/>
<sequence length="309" mass="33177">MSVAFLFPGQGSQQENMLHELPRHPMVTKTIEEASLVLGKDVLLLDSKESLLSTVSVQLCLLISGVAIARVLKSEGAVPNIVAGHSVGSFAAAVVSGALDFKDALSLVKLRGKLMENSYPNGYGMGVILGLDEMHVSLLLDKVNKANSPVFIANLNAQDQITIAGSISAIEGVFKLALSMGAHKTKILKVSVPSHCKLLKDVSNEIEAKMISIKLKSPKILFVGNCRARVLRKSEEIGQDLSIGVANPVRWHDATTLMFERGARLFVELGSGETLTNMAKKAFPDARCISALSSGIESTCILIKRESER</sequence>
<dbReference type="InterPro" id="IPR024925">
    <property type="entry name" value="Malonyl_CoA-ACP_transAc"/>
</dbReference>
<dbReference type="InterPro" id="IPR001227">
    <property type="entry name" value="Ac_transferase_dom_sf"/>
</dbReference>
<gene>
    <name evidence="7" type="ORF">B9W14_06880</name>
</gene>
<dbReference type="AlphaFoldDB" id="A0A2U8DP58"/>
<dbReference type="Gene3D" id="3.30.70.250">
    <property type="entry name" value="Malonyl-CoA ACP transacylase, ACP-binding"/>
    <property type="match status" value="1"/>
</dbReference>
<comment type="catalytic activity">
    <reaction evidence="3 4">
        <text>holo-[ACP] + malonyl-CoA = malonyl-[ACP] + CoA</text>
        <dbReference type="Rhea" id="RHEA:41792"/>
        <dbReference type="Rhea" id="RHEA-COMP:9623"/>
        <dbReference type="Rhea" id="RHEA-COMP:9685"/>
        <dbReference type="ChEBI" id="CHEBI:57287"/>
        <dbReference type="ChEBI" id="CHEBI:57384"/>
        <dbReference type="ChEBI" id="CHEBI:64479"/>
        <dbReference type="ChEBI" id="CHEBI:78449"/>
        <dbReference type="EC" id="2.3.1.39"/>
    </reaction>
</comment>
<protein>
    <recommendedName>
        <fullName evidence="4">Malonyl CoA-acyl carrier protein transacylase</fullName>
        <ecNumber evidence="4">2.3.1.39</ecNumber>
    </recommendedName>
</protein>
<evidence type="ECO:0000256" key="5">
    <source>
        <dbReference type="PIRSR" id="PIRSR000446-1"/>
    </source>
</evidence>
<reference evidence="8" key="1">
    <citation type="submission" date="2017-04" db="EMBL/GenBank/DDBJ databases">
        <authorList>
            <person name="Song Y."/>
            <person name="Cho B.-K."/>
        </authorList>
    </citation>
    <scope>NUCLEOTIDE SEQUENCE [LARGE SCALE GENOMIC DNA]</scope>
    <source>
        <strain evidence="8">SL1</strain>
    </source>
</reference>
<evidence type="ECO:0000313" key="8">
    <source>
        <dbReference type="Proteomes" id="UP000244910"/>
    </source>
</evidence>
<dbReference type="PIRSF" id="PIRSF000446">
    <property type="entry name" value="Mct"/>
    <property type="match status" value="1"/>
</dbReference>
<dbReference type="OrthoDB" id="9805460at2"/>
<name>A0A2U8DP58_9CLOT</name>
<evidence type="ECO:0000313" key="7">
    <source>
        <dbReference type="EMBL" id="AWI04235.1"/>
    </source>
</evidence>
<dbReference type="SUPFAM" id="SSF55048">
    <property type="entry name" value="Probable ACP-binding domain of malonyl-CoA ACP transacylase"/>
    <property type="match status" value="1"/>
</dbReference>
<dbReference type="GO" id="GO:0005829">
    <property type="term" value="C:cytosol"/>
    <property type="evidence" value="ECO:0007669"/>
    <property type="project" value="TreeGrafter"/>
</dbReference>
<dbReference type="PANTHER" id="PTHR42681">
    <property type="entry name" value="MALONYL-COA-ACYL CARRIER PROTEIN TRANSACYLASE, MITOCHONDRIAL"/>
    <property type="match status" value="1"/>
</dbReference>
<keyword evidence="2 4" id="KW-0012">Acyltransferase</keyword>
<dbReference type="InterPro" id="IPR016035">
    <property type="entry name" value="Acyl_Trfase/lysoPLipase"/>
</dbReference>
<dbReference type="InterPro" id="IPR017554">
    <property type="entry name" value="Malonate_deCOase_MdcHsu"/>
</dbReference>
<accession>A0A2U8DP58</accession>
<feature type="domain" description="Malonyl-CoA:ACP transacylase (MAT)" evidence="6">
    <location>
        <begin position="6"/>
        <end position="296"/>
    </location>
</feature>
<evidence type="ECO:0000256" key="1">
    <source>
        <dbReference type="ARBA" id="ARBA00022679"/>
    </source>
</evidence>
<dbReference type="Gene3D" id="3.40.366.10">
    <property type="entry name" value="Malonyl-Coenzyme A Acyl Carrier Protein, domain 2"/>
    <property type="match status" value="1"/>
</dbReference>
<evidence type="ECO:0000256" key="2">
    <source>
        <dbReference type="ARBA" id="ARBA00023315"/>
    </source>
</evidence>
<dbReference type="PANTHER" id="PTHR42681:SF1">
    <property type="entry name" value="MALONYL-COA-ACYL CARRIER PROTEIN TRANSACYLASE, MITOCHONDRIAL"/>
    <property type="match status" value="1"/>
</dbReference>
<feature type="active site" evidence="5">
    <location>
        <position position="86"/>
    </location>
</feature>
<feature type="active site" evidence="5">
    <location>
        <position position="195"/>
    </location>
</feature>
<proteinExistence type="inferred from homology"/>
<dbReference type="InterPro" id="IPR016036">
    <property type="entry name" value="Malonyl_transacylase_ACP-bd"/>
</dbReference>
<dbReference type="RefSeq" id="WP_032077434.1">
    <property type="nucleotide sequence ID" value="NZ_CP020953.1"/>
</dbReference>
<organism evidence="7 8">
    <name type="scientific">Clostridium drakei</name>
    <dbReference type="NCBI Taxonomy" id="332101"/>
    <lineage>
        <taxon>Bacteria</taxon>
        <taxon>Bacillati</taxon>
        <taxon>Bacillota</taxon>
        <taxon>Clostridia</taxon>
        <taxon>Eubacteriales</taxon>
        <taxon>Clostridiaceae</taxon>
        <taxon>Clostridium</taxon>
    </lineage>
</organism>
<dbReference type="KEGG" id="cdrk:B9W14_06880"/>
<dbReference type="Proteomes" id="UP000244910">
    <property type="component" value="Chromosome"/>
</dbReference>
<dbReference type="Pfam" id="PF00698">
    <property type="entry name" value="Acyl_transf_1"/>
    <property type="match status" value="1"/>
</dbReference>
<dbReference type="InterPro" id="IPR050858">
    <property type="entry name" value="Mal-CoA-ACP_Trans/PKS_FabD"/>
</dbReference>
<dbReference type="SMART" id="SM00827">
    <property type="entry name" value="PKS_AT"/>
    <property type="match status" value="1"/>
</dbReference>
<keyword evidence="8" id="KW-1185">Reference proteome</keyword>
<dbReference type="GO" id="GO:0006633">
    <property type="term" value="P:fatty acid biosynthetic process"/>
    <property type="evidence" value="ECO:0007669"/>
    <property type="project" value="TreeGrafter"/>
</dbReference>
<dbReference type="EMBL" id="CP020953">
    <property type="protein sequence ID" value="AWI04235.1"/>
    <property type="molecule type" value="Genomic_DNA"/>
</dbReference>
<evidence type="ECO:0000256" key="3">
    <source>
        <dbReference type="ARBA" id="ARBA00048462"/>
    </source>
</evidence>
<evidence type="ECO:0000259" key="6">
    <source>
        <dbReference type="SMART" id="SM00827"/>
    </source>
</evidence>
<dbReference type="GO" id="GO:0004314">
    <property type="term" value="F:[acyl-carrier-protein] S-malonyltransferase activity"/>
    <property type="evidence" value="ECO:0007669"/>
    <property type="project" value="UniProtKB-EC"/>
</dbReference>
<evidence type="ECO:0000256" key="4">
    <source>
        <dbReference type="PIRNR" id="PIRNR000446"/>
    </source>
</evidence>
<dbReference type="NCBIfam" id="TIGR03131">
    <property type="entry name" value="malonate_mdcH"/>
    <property type="match status" value="1"/>
</dbReference>
<dbReference type="InterPro" id="IPR014043">
    <property type="entry name" value="Acyl_transferase_dom"/>
</dbReference>
<comment type="similarity">
    <text evidence="4">Belongs to the fabD family.</text>
</comment>
<dbReference type="SUPFAM" id="SSF52151">
    <property type="entry name" value="FabD/lysophospholipase-like"/>
    <property type="match status" value="1"/>
</dbReference>
<keyword evidence="1 4" id="KW-0808">Transferase</keyword>